<dbReference type="PANTHER" id="PTHR10272">
    <property type="entry name" value="PLATELET-ACTIVATING FACTOR ACETYLHYDROLASE"/>
    <property type="match status" value="1"/>
</dbReference>
<dbReference type="EMBL" id="BLAF01000004">
    <property type="protein sequence ID" value="GES17644.1"/>
    <property type="molecule type" value="Genomic_DNA"/>
</dbReference>
<dbReference type="Pfam" id="PF03403">
    <property type="entry name" value="PAF-AH_p_II"/>
    <property type="match status" value="2"/>
</dbReference>
<keyword evidence="5" id="KW-1185">Reference proteome</keyword>
<dbReference type="Gene3D" id="3.40.50.1820">
    <property type="entry name" value="alpha/beta hydrolase"/>
    <property type="match status" value="1"/>
</dbReference>
<dbReference type="PANTHER" id="PTHR10272:SF0">
    <property type="entry name" value="PLATELET-ACTIVATING FACTOR ACETYLHYDROLASE"/>
    <property type="match status" value="1"/>
</dbReference>
<dbReference type="GO" id="GO:0003847">
    <property type="term" value="F:1-alkyl-2-acetylglycerophosphocholine esterase activity"/>
    <property type="evidence" value="ECO:0007669"/>
    <property type="project" value="TreeGrafter"/>
</dbReference>
<evidence type="ECO:0000256" key="2">
    <source>
        <dbReference type="ARBA" id="ARBA00022963"/>
    </source>
</evidence>
<dbReference type="Proteomes" id="UP000377595">
    <property type="component" value="Unassembled WGS sequence"/>
</dbReference>
<reference evidence="4 5" key="1">
    <citation type="submission" date="2019-10" db="EMBL/GenBank/DDBJ databases">
        <title>Whole genome shotgun sequence of Acrocarpospora pleiomorpha NBRC 16267.</title>
        <authorList>
            <person name="Ichikawa N."/>
            <person name="Kimura A."/>
            <person name="Kitahashi Y."/>
            <person name="Komaki H."/>
            <person name="Oguchi A."/>
        </authorList>
    </citation>
    <scope>NUCLEOTIDE SEQUENCE [LARGE SCALE GENOMIC DNA]</scope>
    <source>
        <strain evidence="4 5">NBRC 16267</strain>
    </source>
</reference>
<name>A0A5M3X968_9ACTN</name>
<evidence type="ECO:0000256" key="1">
    <source>
        <dbReference type="ARBA" id="ARBA00022801"/>
    </source>
</evidence>
<keyword evidence="1" id="KW-0378">Hydrolase</keyword>
<keyword evidence="2" id="KW-0442">Lipid degradation</keyword>
<accession>A0A5M3X968</accession>
<evidence type="ECO:0000256" key="3">
    <source>
        <dbReference type="ARBA" id="ARBA00023098"/>
    </source>
</evidence>
<sequence length="363" mass="39416">MRLTLPAPSGPHPIGTVWLHLVDRARIDPWQPSRPARELMVQLWYPARAAHGHPFAPWMSPAAVPFFEQAQGIPPGTLLLPTSHARVAAPVDRGRCGRPVVVYSPGLRSDRSLGTLLVEELASHGYLVVAIDHTYDADQVEFPGGRVESFAITGDVDDALIGKALAVRTADTRFVLDQLTALNAGHNADVGRRRLPPTLTGAFHLPCTGMLGHSLGGATAAAAMRADRRLQAGVNLDGSLLSPATAGTDRPFLLFGSDPGPGPEDPSWDQFWASQPGWKRELALTGSTHTSFTDLETLLPQAAPSLGLTPSQVTQAIGTLAPYRAIHAQRDYVRAFFDLHLRHHDNHLLQHPSPRYPQIRFIR</sequence>
<comment type="caution">
    <text evidence="4">The sequence shown here is derived from an EMBL/GenBank/DDBJ whole genome shotgun (WGS) entry which is preliminary data.</text>
</comment>
<proteinExistence type="predicted"/>
<dbReference type="InterPro" id="IPR029058">
    <property type="entry name" value="AB_hydrolase_fold"/>
</dbReference>
<dbReference type="GO" id="GO:0016042">
    <property type="term" value="P:lipid catabolic process"/>
    <property type="evidence" value="ECO:0007669"/>
    <property type="project" value="UniProtKB-KW"/>
</dbReference>
<keyword evidence="3" id="KW-0443">Lipid metabolism</keyword>
<dbReference type="AlphaFoldDB" id="A0A5M3X968"/>
<evidence type="ECO:0000313" key="4">
    <source>
        <dbReference type="EMBL" id="GES17644.1"/>
    </source>
</evidence>
<organism evidence="4 5">
    <name type="scientific">Acrocarpospora pleiomorpha</name>
    <dbReference type="NCBI Taxonomy" id="90975"/>
    <lineage>
        <taxon>Bacteria</taxon>
        <taxon>Bacillati</taxon>
        <taxon>Actinomycetota</taxon>
        <taxon>Actinomycetes</taxon>
        <taxon>Streptosporangiales</taxon>
        <taxon>Streptosporangiaceae</taxon>
        <taxon>Acrocarpospora</taxon>
    </lineage>
</organism>
<gene>
    <name evidence="4" type="ORF">Aple_005390</name>
</gene>
<dbReference type="SUPFAM" id="SSF53474">
    <property type="entry name" value="alpha/beta-Hydrolases"/>
    <property type="match status" value="1"/>
</dbReference>
<evidence type="ECO:0000313" key="5">
    <source>
        <dbReference type="Proteomes" id="UP000377595"/>
    </source>
</evidence>
<protein>
    <submittedName>
        <fullName evidence="4">Esterase</fullName>
    </submittedName>
</protein>